<dbReference type="Proteomes" id="UP000244527">
    <property type="component" value="Chromosome"/>
</dbReference>
<reference evidence="3 4" key="1">
    <citation type="submission" date="2017-04" db="EMBL/GenBank/DDBJ databases">
        <title>Compelte genome sequence of WV33.</title>
        <authorList>
            <person name="Lee P.C."/>
        </authorList>
    </citation>
    <scope>NUCLEOTIDE SEQUENCE [LARGE SCALE GENOMIC DNA]</scope>
    <source>
        <strain evidence="3 4">WV33</strain>
    </source>
</reference>
<feature type="signal peptide" evidence="2">
    <location>
        <begin position="1"/>
        <end position="25"/>
    </location>
</feature>
<dbReference type="PROSITE" id="PS50005">
    <property type="entry name" value="TPR"/>
    <property type="match status" value="2"/>
</dbReference>
<dbReference type="SMART" id="SM00028">
    <property type="entry name" value="TPR"/>
    <property type="match status" value="10"/>
</dbReference>
<evidence type="ECO:0000256" key="2">
    <source>
        <dbReference type="SAM" id="SignalP"/>
    </source>
</evidence>
<evidence type="ECO:0000313" key="3">
    <source>
        <dbReference type="EMBL" id="AWG22094.1"/>
    </source>
</evidence>
<name>A0A2S1LEB6_9FLAO</name>
<evidence type="ECO:0008006" key="5">
    <source>
        <dbReference type="Google" id="ProtNLM"/>
    </source>
</evidence>
<dbReference type="Pfam" id="PF12895">
    <property type="entry name" value="ANAPC3"/>
    <property type="match status" value="1"/>
</dbReference>
<dbReference type="InterPro" id="IPR011990">
    <property type="entry name" value="TPR-like_helical_dom_sf"/>
</dbReference>
<feature type="repeat" description="TPR" evidence="1">
    <location>
        <begin position="314"/>
        <end position="347"/>
    </location>
</feature>
<keyword evidence="1" id="KW-0802">TPR repeat</keyword>
<keyword evidence="4" id="KW-1185">Reference proteome</keyword>
<proteinExistence type="predicted"/>
<dbReference type="PANTHER" id="PTHR12558:SF47">
    <property type="entry name" value="LIPOPOLYSACCHARIDE ASSEMBLY PROTEIN B"/>
    <property type="match status" value="1"/>
</dbReference>
<feature type="chain" id="PRO_5015602014" description="Tetratricopeptide repeat-like domain-containing protein" evidence="2">
    <location>
        <begin position="26"/>
        <end position="1004"/>
    </location>
</feature>
<evidence type="ECO:0000256" key="1">
    <source>
        <dbReference type="PROSITE-ProRule" id="PRU00339"/>
    </source>
</evidence>
<dbReference type="PANTHER" id="PTHR12558">
    <property type="entry name" value="CELL DIVISION CYCLE 16,23,27"/>
    <property type="match status" value="1"/>
</dbReference>
<keyword evidence="2" id="KW-0732">Signal</keyword>
<feature type="repeat" description="TPR" evidence="1">
    <location>
        <begin position="279"/>
        <end position="312"/>
    </location>
</feature>
<dbReference type="KEGG" id="ffa:FFWV33_11510"/>
<dbReference type="InterPro" id="IPR019734">
    <property type="entry name" value="TPR_rpt"/>
</dbReference>
<dbReference type="EMBL" id="CP020918">
    <property type="protein sequence ID" value="AWG22094.1"/>
    <property type="molecule type" value="Genomic_DNA"/>
</dbReference>
<dbReference type="AlphaFoldDB" id="A0A2S1LEB6"/>
<gene>
    <name evidence="3" type="ORF">FFWV33_11510</name>
</gene>
<protein>
    <recommendedName>
        <fullName evidence="5">Tetratricopeptide repeat-like domain-containing protein</fullName>
    </recommendedName>
</protein>
<dbReference type="Pfam" id="PF13174">
    <property type="entry name" value="TPR_6"/>
    <property type="match status" value="3"/>
</dbReference>
<dbReference type="RefSeq" id="WP_108741026.1">
    <property type="nucleotide sequence ID" value="NZ_CP020918.1"/>
</dbReference>
<dbReference type="SUPFAM" id="SSF48452">
    <property type="entry name" value="TPR-like"/>
    <property type="match status" value="4"/>
</dbReference>
<dbReference type="OrthoDB" id="9814448at2"/>
<accession>A0A2S1LEB6</accession>
<sequence length="1004" mass="114813">MRKFSRLYILLALANAMALSAQKSAVYTHELKDFDRAVLLYRDGQFASAQTLFEKVYLENKNQEVLSDCSYYNASCAIRLNRGNAEDLINRFLTDYPTSAKSNLANIEIAHYYFEQKNYADALKAFAEVDEKQLSIEGRDKYNFQKGYSLFESKDKKEATTYFNKVVQSPVYGSQAKYYLGFMAYEGNDYTQANKYFDEVSGDEKYKEKLSYYQADMNFKQGNFEKAIELGEKAMSKSTAIEKSELNKIIGESYFNLKKYDKAIPYLTLYNGKRGKWNNTDYYQLGYAYYKQNDFEKAITQFNKIIDGKDAVSQNAYYHLGESYLNLNKKQEALNAFKNASEMAFDLAIQEDASLNYAKLSYEIGNSYQSTPEVLLGFINKYPNNSNRAVVEKLLIDSYISSKNYTEALVLLEKNKRAENKGAYQKVTFYRGLELYTNRGYLGAAGMFKKSLENQVDPEFTARATFWKGETENILDDYNNALLSFKQFAGMTTAAKTPEFKNINYNIAYGYFKLKEYDQAAVYFQNQIDKNKTDTDRLNDSYLRLGDCRFVNSKYYPAMEAYNKVIEKNDADADYANYQKALCYGFVGKNDKKIEELNSFIKLYTKSNYRDDAMYELANTYVANNKQDLALKSYETLIQEYKNSSYIPKAILKQGLVYYNSDRDDLALTKLKKVAAAFPKTPEALEAVSTARLIYVDNGRVDEYATWVRTLDFVAVTDAELDNDSFESANKQYSQKNYSQAISGFNAYIASFPRGLHSLQANFYLAQTYFSEGQEAKSVANYEYVVSQARSEFTEQSLTRLGQIYLKSTDKTKAIAILQRLENEAELGQNKIFAQSNLMKCYYDKKDYVNSVTYADKVLNASKIDDNVKSDAQIIIARSAMQTGDEAKARAGYAKLATIAKGELAAESLYYDAYFKNKDGKFEASNVTVQKIAKSYSSYRYYGAKGLVVMAKNFYGLKDSFQATYILDNVIQNFTDYPEVVAEAKKELAMIKSQEAKTNSSIQN</sequence>
<organism evidence="3 4">
    <name type="scientific">Flavobacterium faecale</name>
    <dbReference type="NCBI Taxonomy" id="1355330"/>
    <lineage>
        <taxon>Bacteria</taxon>
        <taxon>Pseudomonadati</taxon>
        <taxon>Bacteroidota</taxon>
        <taxon>Flavobacteriia</taxon>
        <taxon>Flavobacteriales</taxon>
        <taxon>Flavobacteriaceae</taxon>
        <taxon>Flavobacterium</taxon>
    </lineage>
</organism>
<dbReference type="Pfam" id="PF13432">
    <property type="entry name" value="TPR_16"/>
    <property type="match status" value="1"/>
</dbReference>
<dbReference type="Gene3D" id="1.25.40.10">
    <property type="entry name" value="Tetratricopeptide repeat domain"/>
    <property type="match status" value="7"/>
</dbReference>
<evidence type="ECO:0000313" key="4">
    <source>
        <dbReference type="Proteomes" id="UP000244527"/>
    </source>
</evidence>